<accession>A0A6G7VJ94</accession>
<evidence type="ECO:0000313" key="1">
    <source>
        <dbReference type="EMBL" id="QIK40109.1"/>
    </source>
</evidence>
<dbReference type="AlphaFoldDB" id="A0A6G7VJ94"/>
<sequence length="144" mass="15211">MRRAADFILPIALIAGTGLSAQEFVPPITVAETRTIMNVAQDVLTDEGPIQLDSQPVTQTEGLTFAAIGESILTVEGERIGKVHDVYAGANGQLRSVRVALDEDMPGTLDTISLSAQGAERTQGGVVLTLSQNEVYQMIDANAS</sequence>
<dbReference type="RefSeq" id="WP_166189177.1">
    <property type="nucleotide sequence ID" value="NZ_CP049811.1"/>
</dbReference>
<gene>
    <name evidence="1" type="ORF">G8E03_04630</name>
</gene>
<keyword evidence="2" id="KW-1185">Reference proteome</keyword>
<organism evidence="1 2">
    <name type="scientific">Pontivivens nitratireducens</name>
    <dbReference type="NCBI Taxonomy" id="2758038"/>
    <lineage>
        <taxon>Bacteria</taxon>
        <taxon>Pseudomonadati</taxon>
        <taxon>Pseudomonadota</taxon>
        <taxon>Alphaproteobacteria</taxon>
        <taxon>Rhodobacterales</taxon>
        <taxon>Paracoccaceae</taxon>
        <taxon>Pontivivens</taxon>
    </lineage>
</organism>
<protein>
    <recommendedName>
        <fullName evidence="3">PRC-barrel domain-containing protein</fullName>
    </recommendedName>
</protein>
<reference evidence="1 2" key="1">
    <citation type="submission" date="2020-03" db="EMBL/GenBank/DDBJ databases">
        <title>Complete genome sequence of Monaibacterium sp. ALG8 with diverse plasmids.</title>
        <authorList>
            <person name="Sun C."/>
        </authorList>
    </citation>
    <scope>NUCLEOTIDE SEQUENCE [LARGE SCALE GENOMIC DNA]</scope>
    <source>
        <strain evidence="1 2">ALG8</strain>
    </source>
</reference>
<name>A0A6G7VJ94_9RHOB</name>
<evidence type="ECO:0000313" key="2">
    <source>
        <dbReference type="Proteomes" id="UP000500791"/>
    </source>
</evidence>
<dbReference type="KEGG" id="mon:G8E03_04630"/>
<evidence type="ECO:0008006" key="3">
    <source>
        <dbReference type="Google" id="ProtNLM"/>
    </source>
</evidence>
<dbReference type="Proteomes" id="UP000500791">
    <property type="component" value="Chromosome"/>
</dbReference>
<dbReference type="EMBL" id="CP049811">
    <property type="protein sequence ID" value="QIK40109.1"/>
    <property type="molecule type" value="Genomic_DNA"/>
</dbReference>
<proteinExistence type="predicted"/>